<evidence type="ECO:0000256" key="2">
    <source>
        <dbReference type="ARBA" id="ARBA00023015"/>
    </source>
</evidence>
<keyword evidence="4" id="KW-0804">Transcription</keyword>
<evidence type="ECO:0000256" key="1">
    <source>
        <dbReference type="ARBA" id="ARBA00009437"/>
    </source>
</evidence>
<proteinExistence type="inferred from homology"/>
<dbReference type="InterPro" id="IPR000847">
    <property type="entry name" value="LysR_HTH_N"/>
</dbReference>
<dbReference type="FunFam" id="1.10.10.10:FF:000001">
    <property type="entry name" value="LysR family transcriptional regulator"/>
    <property type="match status" value="1"/>
</dbReference>
<dbReference type="InterPro" id="IPR036390">
    <property type="entry name" value="WH_DNA-bd_sf"/>
</dbReference>
<name>A0A254TEG9_9BURK</name>
<dbReference type="PANTHER" id="PTHR30537">
    <property type="entry name" value="HTH-TYPE TRANSCRIPTIONAL REGULATOR"/>
    <property type="match status" value="1"/>
</dbReference>
<keyword evidence="3" id="KW-0238">DNA-binding</keyword>
<dbReference type="RefSeq" id="WP_088707884.1">
    <property type="nucleotide sequence ID" value="NZ_LSTO01000001.1"/>
</dbReference>
<feature type="domain" description="HTH lysR-type" evidence="5">
    <location>
        <begin position="1"/>
        <end position="59"/>
    </location>
</feature>
<sequence length="295" mass="32043">MDRLACMEVFVCVVEKGSLSAAADACRISPTMVGKHLRYLEERLGARLLNRTTRRQSLTEIGRTFYERSKAALAQVEAAEACAGEMQQVPRGVLHVNAPVSFGANALVKGLSEYLARYPEVKVELSLNDRVVDLVEEGIEAAIRIGSLPDSSMVARPLAPYRMVVCAAPHYLARCGTPATPEQLAGHNCMGFKYSASQKHWTFIGEDGSDEVAVSGNLCVNNGQALKTAALCGMGVIMQPEVLLSEDLDQGRLVRLLPGHALPAQPMHILYPSSRNMTPKLKSFVDFVVERFGAV</sequence>
<organism evidence="6 7">
    <name type="scientific">Noviherbaspirillum denitrificans</name>
    <dbReference type="NCBI Taxonomy" id="1968433"/>
    <lineage>
        <taxon>Bacteria</taxon>
        <taxon>Pseudomonadati</taxon>
        <taxon>Pseudomonadota</taxon>
        <taxon>Betaproteobacteria</taxon>
        <taxon>Burkholderiales</taxon>
        <taxon>Oxalobacteraceae</taxon>
        <taxon>Noviherbaspirillum</taxon>
    </lineage>
</organism>
<keyword evidence="2" id="KW-0805">Transcription regulation</keyword>
<dbReference type="AlphaFoldDB" id="A0A254TEG9"/>
<dbReference type="PANTHER" id="PTHR30537:SF5">
    <property type="entry name" value="HTH-TYPE TRANSCRIPTIONAL ACTIVATOR TTDR-RELATED"/>
    <property type="match status" value="1"/>
</dbReference>
<dbReference type="OrthoDB" id="9026421at2"/>
<dbReference type="GO" id="GO:0006351">
    <property type="term" value="P:DNA-templated transcription"/>
    <property type="evidence" value="ECO:0007669"/>
    <property type="project" value="TreeGrafter"/>
</dbReference>
<dbReference type="InterPro" id="IPR036388">
    <property type="entry name" value="WH-like_DNA-bd_sf"/>
</dbReference>
<comment type="caution">
    <text evidence="6">The sequence shown here is derived from an EMBL/GenBank/DDBJ whole genome shotgun (WGS) entry which is preliminary data.</text>
</comment>
<dbReference type="Pfam" id="PF03466">
    <property type="entry name" value="LysR_substrate"/>
    <property type="match status" value="1"/>
</dbReference>
<dbReference type="InterPro" id="IPR058163">
    <property type="entry name" value="LysR-type_TF_proteobact-type"/>
</dbReference>
<dbReference type="EMBL" id="LSTO01000001">
    <property type="protein sequence ID" value="OWW21030.1"/>
    <property type="molecule type" value="Genomic_DNA"/>
</dbReference>
<evidence type="ECO:0000256" key="4">
    <source>
        <dbReference type="ARBA" id="ARBA00023163"/>
    </source>
</evidence>
<dbReference type="FunFam" id="3.40.190.290:FF:000001">
    <property type="entry name" value="Transcriptional regulator, LysR family"/>
    <property type="match status" value="1"/>
</dbReference>
<evidence type="ECO:0000256" key="3">
    <source>
        <dbReference type="ARBA" id="ARBA00023125"/>
    </source>
</evidence>
<dbReference type="SUPFAM" id="SSF46785">
    <property type="entry name" value="Winged helix' DNA-binding domain"/>
    <property type="match status" value="1"/>
</dbReference>
<dbReference type="SUPFAM" id="SSF53850">
    <property type="entry name" value="Periplasmic binding protein-like II"/>
    <property type="match status" value="1"/>
</dbReference>
<comment type="similarity">
    <text evidence="1">Belongs to the LysR transcriptional regulatory family.</text>
</comment>
<evidence type="ECO:0000313" key="6">
    <source>
        <dbReference type="EMBL" id="OWW21030.1"/>
    </source>
</evidence>
<dbReference type="PROSITE" id="PS50931">
    <property type="entry name" value="HTH_LYSR"/>
    <property type="match status" value="1"/>
</dbReference>
<dbReference type="Proteomes" id="UP000197535">
    <property type="component" value="Unassembled WGS sequence"/>
</dbReference>
<keyword evidence="7" id="KW-1185">Reference proteome</keyword>
<accession>A0A254TEG9</accession>
<gene>
    <name evidence="6" type="ORF">AYR66_17660</name>
</gene>
<dbReference type="CDD" id="cd08477">
    <property type="entry name" value="PBP2_CrgA_like_8"/>
    <property type="match status" value="1"/>
</dbReference>
<dbReference type="Gene3D" id="1.10.10.10">
    <property type="entry name" value="Winged helix-like DNA-binding domain superfamily/Winged helix DNA-binding domain"/>
    <property type="match status" value="1"/>
</dbReference>
<dbReference type="Pfam" id="PF00126">
    <property type="entry name" value="HTH_1"/>
    <property type="match status" value="1"/>
</dbReference>
<dbReference type="Gene3D" id="3.40.190.290">
    <property type="match status" value="1"/>
</dbReference>
<evidence type="ECO:0000259" key="5">
    <source>
        <dbReference type="PROSITE" id="PS50931"/>
    </source>
</evidence>
<dbReference type="GO" id="GO:0043565">
    <property type="term" value="F:sequence-specific DNA binding"/>
    <property type="evidence" value="ECO:0007669"/>
    <property type="project" value="TreeGrafter"/>
</dbReference>
<evidence type="ECO:0000313" key="7">
    <source>
        <dbReference type="Proteomes" id="UP000197535"/>
    </source>
</evidence>
<dbReference type="InterPro" id="IPR005119">
    <property type="entry name" value="LysR_subst-bd"/>
</dbReference>
<reference evidence="6 7" key="1">
    <citation type="submission" date="2016-02" db="EMBL/GenBank/DDBJ databases">
        <authorList>
            <person name="Wen L."/>
            <person name="He K."/>
            <person name="Yang H."/>
        </authorList>
    </citation>
    <scope>NUCLEOTIDE SEQUENCE [LARGE SCALE GENOMIC DNA]</scope>
    <source>
        <strain evidence="6 7">TSA40</strain>
    </source>
</reference>
<protein>
    <submittedName>
        <fullName evidence="6">LysR family transcriptional regulator</fullName>
    </submittedName>
</protein>
<dbReference type="GO" id="GO:0003700">
    <property type="term" value="F:DNA-binding transcription factor activity"/>
    <property type="evidence" value="ECO:0007669"/>
    <property type="project" value="InterPro"/>
</dbReference>